<keyword evidence="1" id="KW-0175">Coiled coil</keyword>
<protein>
    <submittedName>
        <fullName evidence="3">13224_t:CDS:1</fullName>
    </submittedName>
</protein>
<organism evidence="3 4">
    <name type="scientific">Acaulospora morrowiae</name>
    <dbReference type="NCBI Taxonomy" id="94023"/>
    <lineage>
        <taxon>Eukaryota</taxon>
        <taxon>Fungi</taxon>
        <taxon>Fungi incertae sedis</taxon>
        <taxon>Mucoromycota</taxon>
        <taxon>Glomeromycotina</taxon>
        <taxon>Glomeromycetes</taxon>
        <taxon>Diversisporales</taxon>
        <taxon>Acaulosporaceae</taxon>
        <taxon>Acaulospora</taxon>
    </lineage>
</organism>
<feature type="coiled-coil region" evidence="1">
    <location>
        <begin position="291"/>
        <end position="360"/>
    </location>
</feature>
<evidence type="ECO:0000313" key="3">
    <source>
        <dbReference type="EMBL" id="CAG8455023.1"/>
    </source>
</evidence>
<feature type="region of interest" description="Disordered" evidence="2">
    <location>
        <begin position="1"/>
        <end position="134"/>
    </location>
</feature>
<gene>
    <name evidence="3" type="ORF">AMORRO_LOCUS1102</name>
</gene>
<feature type="compositionally biased region" description="Acidic residues" evidence="2">
    <location>
        <begin position="11"/>
        <end position="57"/>
    </location>
</feature>
<sequence>MSSKDWYFGDADSDNYDEESDEDFVLCEDDVPPDTSDTSEDGSDDNYEPGGDFDGDNNFDGLASSEYDDNQDNRRGDNKKGKQVSKKSRSRKRSNGIGNGDNHINEPHTDVNEVGDSSVDVNRAEGSNGVDSSNCADSSFDVTFINDMNSSFSNGMDGVFPEDANGSYPDVTNGTNDTFNGPLSNSMNGNVNGISSNGSDGTNGLSGTNGVNEQGSPSDRSQIRQDGRRMSPSSDNSQVRFAPYSCRHNPCPNPHQCQMDRLNYPSHQFYPPYFPPNYRLRKLDVPFQIFSEQFNEYHEEQESELKQLEITERKLIEKKMMETTQAAAAKRLSEKKKSELKTITDRNKELRDQVEDIHRTLLPILNDIMLDDNQAGVTEQLNALTVGPYLLELAKKLSESELQP</sequence>
<feature type="region of interest" description="Disordered" evidence="2">
    <location>
        <begin position="172"/>
        <end position="241"/>
    </location>
</feature>
<dbReference type="AlphaFoldDB" id="A0A9N8VGF4"/>
<proteinExistence type="predicted"/>
<comment type="caution">
    <text evidence="3">The sequence shown here is derived from an EMBL/GenBank/DDBJ whole genome shotgun (WGS) entry which is preliminary data.</text>
</comment>
<evidence type="ECO:0000313" key="4">
    <source>
        <dbReference type="Proteomes" id="UP000789342"/>
    </source>
</evidence>
<accession>A0A9N8VGF4</accession>
<evidence type="ECO:0000256" key="1">
    <source>
        <dbReference type="SAM" id="Coils"/>
    </source>
</evidence>
<feature type="compositionally biased region" description="Basic residues" evidence="2">
    <location>
        <begin position="81"/>
        <end position="94"/>
    </location>
</feature>
<evidence type="ECO:0000256" key="2">
    <source>
        <dbReference type="SAM" id="MobiDB-lite"/>
    </source>
</evidence>
<dbReference type="Proteomes" id="UP000789342">
    <property type="component" value="Unassembled WGS sequence"/>
</dbReference>
<feature type="compositionally biased region" description="Polar residues" evidence="2">
    <location>
        <begin position="172"/>
        <end position="183"/>
    </location>
</feature>
<feature type="compositionally biased region" description="Basic and acidic residues" evidence="2">
    <location>
        <begin position="71"/>
        <end position="80"/>
    </location>
</feature>
<dbReference type="OrthoDB" id="2382589at2759"/>
<feature type="compositionally biased region" description="Low complexity" evidence="2">
    <location>
        <begin position="184"/>
        <end position="200"/>
    </location>
</feature>
<name>A0A9N8VGF4_9GLOM</name>
<feature type="compositionally biased region" description="Polar residues" evidence="2">
    <location>
        <begin position="202"/>
        <end position="220"/>
    </location>
</feature>
<keyword evidence="4" id="KW-1185">Reference proteome</keyword>
<reference evidence="3" key="1">
    <citation type="submission" date="2021-06" db="EMBL/GenBank/DDBJ databases">
        <authorList>
            <person name="Kallberg Y."/>
            <person name="Tangrot J."/>
            <person name="Rosling A."/>
        </authorList>
    </citation>
    <scope>NUCLEOTIDE SEQUENCE</scope>
    <source>
        <strain evidence="3">CL551</strain>
    </source>
</reference>
<dbReference type="EMBL" id="CAJVPV010000399">
    <property type="protein sequence ID" value="CAG8455023.1"/>
    <property type="molecule type" value="Genomic_DNA"/>
</dbReference>